<comment type="caution">
    <text evidence="1">The sequence shown here is derived from an EMBL/GenBank/DDBJ whole genome shotgun (WGS) entry which is preliminary data.</text>
</comment>
<evidence type="ECO:0000313" key="2">
    <source>
        <dbReference type="Proteomes" id="UP000790709"/>
    </source>
</evidence>
<sequence>MVECSRSLITCHFPTLRPTAFDSFGPCRSTSCAGCGAYLSLLLLLCMIITNFLTTIHDVCQLYLGALETG</sequence>
<protein>
    <submittedName>
        <fullName evidence="1">Uncharacterized protein</fullName>
    </submittedName>
</protein>
<dbReference type="EMBL" id="MU266372">
    <property type="protein sequence ID" value="KAH7927059.1"/>
    <property type="molecule type" value="Genomic_DNA"/>
</dbReference>
<accession>A0ACB8BMV6</accession>
<keyword evidence="2" id="KW-1185">Reference proteome</keyword>
<reference evidence="1" key="1">
    <citation type="journal article" date="2021" name="New Phytol.">
        <title>Evolutionary innovations through gain and loss of genes in the ectomycorrhizal Boletales.</title>
        <authorList>
            <person name="Wu G."/>
            <person name="Miyauchi S."/>
            <person name="Morin E."/>
            <person name="Kuo A."/>
            <person name="Drula E."/>
            <person name="Varga T."/>
            <person name="Kohler A."/>
            <person name="Feng B."/>
            <person name="Cao Y."/>
            <person name="Lipzen A."/>
            <person name="Daum C."/>
            <person name="Hundley H."/>
            <person name="Pangilinan J."/>
            <person name="Johnson J."/>
            <person name="Barry K."/>
            <person name="LaButti K."/>
            <person name="Ng V."/>
            <person name="Ahrendt S."/>
            <person name="Min B."/>
            <person name="Choi I.G."/>
            <person name="Park H."/>
            <person name="Plett J.M."/>
            <person name="Magnuson J."/>
            <person name="Spatafora J.W."/>
            <person name="Nagy L.G."/>
            <person name="Henrissat B."/>
            <person name="Grigoriev I.V."/>
            <person name="Yang Z.L."/>
            <person name="Xu J."/>
            <person name="Martin F.M."/>
        </authorList>
    </citation>
    <scope>NUCLEOTIDE SEQUENCE</scope>
    <source>
        <strain evidence="1">KUC20120723A-06</strain>
    </source>
</reference>
<name>A0ACB8BMV6_9AGAM</name>
<evidence type="ECO:0000313" key="1">
    <source>
        <dbReference type="EMBL" id="KAH7927059.1"/>
    </source>
</evidence>
<organism evidence="1 2">
    <name type="scientific">Leucogyrophana mollusca</name>
    <dbReference type="NCBI Taxonomy" id="85980"/>
    <lineage>
        <taxon>Eukaryota</taxon>
        <taxon>Fungi</taxon>
        <taxon>Dikarya</taxon>
        <taxon>Basidiomycota</taxon>
        <taxon>Agaricomycotina</taxon>
        <taxon>Agaricomycetes</taxon>
        <taxon>Agaricomycetidae</taxon>
        <taxon>Boletales</taxon>
        <taxon>Boletales incertae sedis</taxon>
        <taxon>Leucogyrophana</taxon>
    </lineage>
</organism>
<proteinExistence type="predicted"/>
<gene>
    <name evidence="1" type="ORF">BV22DRAFT_305664</name>
</gene>
<dbReference type="Proteomes" id="UP000790709">
    <property type="component" value="Unassembled WGS sequence"/>
</dbReference>